<evidence type="ECO:0000313" key="1">
    <source>
        <dbReference type="EMBL" id="KAF9663587.1"/>
    </source>
</evidence>
<protein>
    <submittedName>
        <fullName evidence="1">Uncharacterized protein</fullName>
    </submittedName>
</protein>
<evidence type="ECO:0000313" key="2">
    <source>
        <dbReference type="Proteomes" id="UP000657918"/>
    </source>
</evidence>
<sequence length="101" mass="11196">MSKLAALKSSVASMKSVVSTKSAIGDDNNHVFVLVFRKLVEVAAHYVVEVAVYYVNNVVLEAHRFLHGSELLEACKGLFIQGVWMSFVEGSLWKTHNQIVC</sequence>
<organism evidence="1 2">
    <name type="scientific">Salix dunnii</name>
    <dbReference type="NCBI Taxonomy" id="1413687"/>
    <lineage>
        <taxon>Eukaryota</taxon>
        <taxon>Viridiplantae</taxon>
        <taxon>Streptophyta</taxon>
        <taxon>Embryophyta</taxon>
        <taxon>Tracheophyta</taxon>
        <taxon>Spermatophyta</taxon>
        <taxon>Magnoliopsida</taxon>
        <taxon>eudicotyledons</taxon>
        <taxon>Gunneridae</taxon>
        <taxon>Pentapetalae</taxon>
        <taxon>rosids</taxon>
        <taxon>fabids</taxon>
        <taxon>Malpighiales</taxon>
        <taxon>Salicaceae</taxon>
        <taxon>Saliceae</taxon>
        <taxon>Salix</taxon>
    </lineage>
</organism>
<gene>
    <name evidence="1" type="ORF">SADUNF_Sadunf17G0067000</name>
</gene>
<comment type="caution">
    <text evidence="1">The sequence shown here is derived from an EMBL/GenBank/DDBJ whole genome shotgun (WGS) entry which is preliminary data.</text>
</comment>
<dbReference type="EMBL" id="JADGMS010000017">
    <property type="protein sequence ID" value="KAF9663587.1"/>
    <property type="molecule type" value="Genomic_DNA"/>
</dbReference>
<accession>A0A835J2W9</accession>
<proteinExistence type="predicted"/>
<dbReference type="Proteomes" id="UP000657918">
    <property type="component" value="Unassembled WGS sequence"/>
</dbReference>
<keyword evidence="2" id="KW-1185">Reference proteome</keyword>
<dbReference type="AlphaFoldDB" id="A0A835J2W9"/>
<name>A0A835J2W9_9ROSI</name>
<reference evidence="1 2" key="1">
    <citation type="submission" date="2020-10" db="EMBL/GenBank/DDBJ databases">
        <title>Plant Genome Project.</title>
        <authorList>
            <person name="Zhang R.-G."/>
        </authorList>
    </citation>
    <scope>NUCLEOTIDE SEQUENCE [LARGE SCALE GENOMIC DNA]</scope>
    <source>
        <strain evidence="1">FAFU-HL-1</strain>
        <tissue evidence="1">Leaf</tissue>
    </source>
</reference>